<proteinExistence type="predicted"/>
<dbReference type="EMBL" id="BPLR01004960">
    <property type="protein sequence ID" value="GIX98765.1"/>
    <property type="molecule type" value="Genomic_DNA"/>
</dbReference>
<accession>A0AAV4PS62</accession>
<reference evidence="1 2" key="1">
    <citation type="submission" date="2021-06" db="EMBL/GenBank/DDBJ databases">
        <title>Caerostris extrusa draft genome.</title>
        <authorList>
            <person name="Kono N."/>
            <person name="Arakawa K."/>
        </authorList>
    </citation>
    <scope>NUCLEOTIDE SEQUENCE [LARGE SCALE GENOMIC DNA]</scope>
</reference>
<dbReference type="Proteomes" id="UP001054945">
    <property type="component" value="Unassembled WGS sequence"/>
</dbReference>
<evidence type="ECO:0000313" key="2">
    <source>
        <dbReference type="Proteomes" id="UP001054945"/>
    </source>
</evidence>
<comment type="caution">
    <text evidence="1">The sequence shown here is derived from an EMBL/GenBank/DDBJ whole genome shotgun (WGS) entry which is preliminary data.</text>
</comment>
<gene>
    <name evidence="1" type="ORF">CEXT_572761</name>
</gene>
<sequence>MRNSFCVCEDRQSKYFSRDAYSLAFAAAQTALCQPTGLLKKPGSHLRMQLRITVSERIPFTDTVTKLFSIFRTESGILFLPRFSSQNSLCYGRTHFHRRIYILSNPISK</sequence>
<keyword evidence="2" id="KW-1185">Reference proteome</keyword>
<dbReference type="AlphaFoldDB" id="A0AAV4PS62"/>
<evidence type="ECO:0000313" key="1">
    <source>
        <dbReference type="EMBL" id="GIX98765.1"/>
    </source>
</evidence>
<organism evidence="1 2">
    <name type="scientific">Caerostris extrusa</name>
    <name type="common">Bark spider</name>
    <name type="synonym">Caerostris bankana</name>
    <dbReference type="NCBI Taxonomy" id="172846"/>
    <lineage>
        <taxon>Eukaryota</taxon>
        <taxon>Metazoa</taxon>
        <taxon>Ecdysozoa</taxon>
        <taxon>Arthropoda</taxon>
        <taxon>Chelicerata</taxon>
        <taxon>Arachnida</taxon>
        <taxon>Araneae</taxon>
        <taxon>Araneomorphae</taxon>
        <taxon>Entelegynae</taxon>
        <taxon>Araneoidea</taxon>
        <taxon>Araneidae</taxon>
        <taxon>Caerostris</taxon>
    </lineage>
</organism>
<name>A0AAV4PS62_CAEEX</name>
<protein>
    <submittedName>
        <fullName evidence="1">Uncharacterized protein</fullName>
    </submittedName>
</protein>